<name>A0A4V3D7F2_9GAMM</name>
<dbReference type="Pfam" id="PF00903">
    <property type="entry name" value="Glyoxalase"/>
    <property type="match status" value="1"/>
</dbReference>
<feature type="domain" description="VOC" evidence="2">
    <location>
        <begin position="1"/>
        <end position="109"/>
    </location>
</feature>
<dbReference type="InterPro" id="IPR037523">
    <property type="entry name" value="VOC_core"/>
</dbReference>
<evidence type="ECO:0000256" key="1">
    <source>
        <dbReference type="ARBA" id="ARBA00022723"/>
    </source>
</evidence>
<dbReference type="RefSeq" id="WP_133590878.1">
    <property type="nucleotide sequence ID" value="NZ_CP037953.1"/>
</dbReference>
<dbReference type="Gene3D" id="3.10.180.10">
    <property type="entry name" value="2,3-Dihydroxybiphenyl 1,2-Dioxygenase, domain 1"/>
    <property type="match status" value="1"/>
</dbReference>
<protein>
    <submittedName>
        <fullName evidence="3">Catechol 2,3-dioxygenase-like lactoylglutathione lyase family enzyme</fullName>
    </submittedName>
</protein>
<reference evidence="3 4" key="1">
    <citation type="submission" date="2019-03" db="EMBL/GenBank/DDBJ databases">
        <title>Genomic Encyclopedia of Type Strains, Phase IV (KMG-IV): sequencing the most valuable type-strain genomes for metagenomic binning, comparative biology and taxonomic classification.</title>
        <authorList>
            <person name="Goeker M."/>
        </authorList>
    </citation>
    <scope>NUCLEOTIDE SEQUENCE [LARGE SCALE GENOMIC DNA]</scope>
    <source>
        <strain evidence="3 4">DSM 103792</strain>
    </source>
</reference>
<keyword evidence="4" id="KW-1185">Reference proteome</keyword>
<dbReference type="GO" id="GO:0046872">
    <property type="term" value="F:metal ion binding"/>
    <property type="evidence" value="ECO:0007669"/>
    <property type="project" value="UniProtKB-KW"/>
</dbReference>
<evidence type="ECO:0000313" key="3">
    <source>
        <dbReference type="EMBL" id="TDQ47677.1"/>
    </source>
</evidence>
<accession>A0A4V3D7F2</accession>
<evidence type="ECO:0000259" key="2">
    <source>
        <dbReference type="PROSITE" id="PS51819"/>
    </source>
</evidence>
<dbReference type="GO" id="GO:0016829">
    <property type="term" value="F:lyase activity"/>
    <property type="evidence" value="ECO:0007669"/>
    <property type="project" value="UniProtKB-KW"/>
</dbReference>
<dbReference type="InterPro" id="IPR004360">
    <property type="entry name" value="Glyas_Fos-R_dOase_dom"/>
</dbReference>
<dbReference type="SUPFAM" id="SSF54593">
    <property type="entry name" value="Glyoxalase/Bleomycin resistance protein/Dihydroxybiphenyl dioxygenase"/>
    <property type="match status" value="1"/>
</dbReference>
<comment type="caution">
    <text evidence="3">The sequence shown here is derived from an EMBL/GenBank/DDBJ whole genome shotgun (WGS) entry which is preliminary data.</text>
</comment>
<dbReference type="EMBL" id="SNYM01000009">
    <property type="protein sequence ID" value="TDQ47677.1"/>
    <property type="molecule type" value="Genomic_DNA"/>
</dbReference>
<keyword evidence="1" id="KW-0479">Metal-binding</keyword>
<keyword evidence="3" id="KW-0223">Dioxygenase</keyword>
<sequence>MNHLTLAVSNLERSFRFYTKHRLAEPVVRWQRGAYLTVGELWLCLSLDQFSPVQAGYTHYAFSVSASEFAERKAALLAAGVTEWKANRSEGESFYFLDPDGHQLELHVGDLRSRLASLKQSPYPDLQWFAHPCVAHLNADD</sequence>
<dbReference type="InterPro" id="IPR051332">
    <property type="entry name" value="Fosfomycin_Res_Enzymes"/>
</dbReference>
<dbReference type="PANTHER" id="PTHR36113:SF6">
    <property type="entry name" value="FOSFOMYCIN RESISTANCE PROTEIN FOSX"/>
    <property type="match status" value="1"/>
</dbReference>
<evidence type="ECO:0000313" key="4">
    <source>
        <dbReference type="Proteomes" id="UP000295375"/>
    </source>
</evidence>
<dbReference type="PROSITE" id="PS51819">
    <property type="entry name" value="VOC"/>
    <property type="match status" value="1"/>
</dbReference>
<gene>
    <name evidence="3" type="ORF">EV696_10981</name>
</gene>
<keyword evidence="3" id="KW-0456">Lyase</keyword>
<proteinExistence type="predicted"/>
<dbReference type="OrthoDB" id="4265398at2"/>
<dbReference type="Proteomes" id="UP000295375">
    <property type="component" value="Unassembled WGS sequence"/>
</dbReference>
<dbReference type="PANTHER" id="PTHR36113">
    <property type="entry name" value="LYASE, PUTATIVE-RELATED-RELATED"/>
    <property type="match status" value="1"/>
</dbReference>
<dbReference type="InterPro" id="IPR029068">
    <property type="entry name" value="Glyas_Bleomycin-R_OHBP_Dase"/>
</dbReference>
<keyword evidence="3" id="KW-0560">Oxidoreductase</keyword>
<dbReference type="AlphaFoldDB" id="A0A4V3D7F2"/>
<dbReference type="GO" id="GO:0051213">
    <property type="term" value="F:dioxygenase activity"/>
    <property type="evidence" value="ECO:0007669"/>
    <property type="project" value="UniProtKB-KW"/>
</dbReference>
<organism evidence="3 4">
    <name type="scientific">Permianibacter aggregans</name>
    <dbReference type="NCBI Taxonomy" id="1510150"/>
    <lineage>
        <taxon>Bacteria</taxon>
        <taxon>Pseudomonadati</taxon>
        <taxon>Pseudomonadota</taxon>
        <taxon>Gammaproteobacteria</taxon>
        <taxon>Pseudomonadales</taxon>
        <taxon>Pseudomonadaceae</taxon>
        <taxon>Permianibacter</taxon>
    </lineage>
</organism>